<gene>
    <name evidence="3" type="ORF">AAF712_015774</name>
</gene>
<accession>A0ABR2Z7M1</accession>
<evidence type="ECO:0000256" key="1">
    <source>
        <dbReference type="SAM" id="MobiDB-lite"/>
    </source>
</evidence>
<comment type="caution">
    <text evidence="3">The sequence shown here is derived from an EMBL/GenBank/DDBJ whole genome shotgun (WGS) entry which is preliminary data.</text>
</comment>
<organism evidence="3 4">
    <name type="scientific">Marasmius tenuissimus</name>
    <dbReference type="NCBI Taxonomy" id="585030"/>
    <lineage>
        <taxon>Eukaryota</taxon>
        <taxon>Fungi</taxon>
        <taxon>Dikarya</taxon>
        <taxon>Basidiomycota</taxon>
        <taxon>Agaricomycotina</taxon>
        <taxon>Agaricomycetes</taxon>
        <taxon>Agaricomycetidae</taxon>
        <taxon>Agaricales</taxon>
        <taxon>Marasmiineae</taxon>
        <taxon>Marasmiaceae</taxon>
        <taxon>Marasmius</taxon>
    </lineage>
</organism>
<feature type="transmembrane region" description="Helical" evidence="2">
    <location>
        <begin position="34"/>
        <end position="54"/>
    </location>
</feature>
<reference evidence="3 4" key="1">
    <citation type="submission" date="2024-05" db="EMBL/GenBank/DDBJ databases">
        <title>A draft genome resource for the thread blight pathogen Marasmius tenuissimus strain MS-2.</title>
        <authorList>
            <person name="Yulfo-Soto G.E."/>
            <person name="Baruah I.K."/>
            <person name="Amoako-Attah I."/>
            <person name="Bukari Y."/>
            <person name="Meinhardt L.W."/>
            <person name="Bailey B.A."/>
            <person name="Cohen S.P."/>
        </authorList>
    </citation>
    <scope>NUCLEOTIDE SEQUENCE [LARGE SCALE GENOMIC DNA]</scope>
    <source>
        <strain evidence="3 4">MS-2</strain>
    </source>
</reference>
<keyword evidence="2" id="KW-0472">Membrane</keyword>
<keyword evidence="2" id="KW-0812">Transmembrane</keyword>
<dbReference type="Proteomes" id="UP001437256">
    <property type="component" value="Unassembled WGS sequence"/>
</dbReference>
<keyword evidence="2" id="KW-1133">Transmembrane helix</keyword>
<feature type="region of interest" description="Disordered" evidence="1">
    <location>
        <begin position="62"/>
        <end position="99"/>
    </location>
</feature>
<evidence type="ECO:0000256" key="2">
    <source>
        <dbReference type="SAM" id="Phobius"/>
    </source>
</evidence>
<name>A0ABR2Z7M1_9AGAR</name>
<keyword evidence="4" id="KW-1185">Reference proteome</keyword>
<evidence type="ECO:0000313" key="4">
    <source>
        <dbReference type="Proteomes" id="UP001437256"/>
    </source>
</evidence>
<dbReference type="EMBL" id="JBBXMP010000489">
    <property type="protein sequence ID" value="KAL0057581.1"/>
    <property type="molecule type" value="Genomic_DNA"/>
</dbReference>
<protein>
    <submittedName>
        <fullName evidence="3">Uncharacterized protein</fullName>
    </submittedName>
</protein>
<evidence type="ECO:0000313" key="3">
    <source>
        <dbReference type="EMBL" id="KAL0057581.1"/>
    </source>
</evidence>
<sequence length="99" mass="10744">MSDSTVSTATCTYTRLHPSDAYPDNPRELVKTEVIRAAATVLGVLALLGVVTLIRARNRRARARARTQPQSVKLVKAQKGKPQMPPGGAYNGVYNPAHF</sequence>
<proteinExistence type="predicted"/>